<dbReference type="PANTHER" id="PTHR11223">
    <property type="entry name" value="EXPORTIN 1/5"/>
    <property type="match status" value="1"/>
</dbReference>
<dbReference type="Pfam" id="PF08389">
    <property type="entry name" value="Xpo1"/>
    <property type="match status" value="1"/>
</dbReference>
<evidence type="ECO:0000313" key="8">
    <source>
        <dbReference type="Proteomes" id="UP001491310"/>
    </source>
</evidence>
<dbReference type="SMART" id="SM01102">
    <property type="entry name" value="CRM1_C"/>
    <property type="match status" value="1"/>
</dbReference>
<dbReference type="InterPro" id="IPR011989">
    <property type="entry name" value="ARM-like"/>
</dbReference>
<dbReference type="EMBL" id="JALJOT010000001">
    <property type="protein sequence ID" value="KAK9918258.1"/>
    <property type="molecule type" value="Genomic_DNA"/>
</dbReference>
<evidence type="ECO:0000256" key="5">
    <source>
        <dbReference type="ARBA" id="ARBA00023242"/>
    </source>
</evidence>
<feature type="domain" description="Importin N-terminal" evidence="6">
    <location>
        <begin position="40"/>
        <end position="106"/>
    </location>
</feature>
<dbReference type="InterPro" id="IPR013598">
    <property type="entry name" value="Exportin-1/Importin-b-like"/>
</dbReference>
<dbReference type="Pfam" id="PF18787">
    <property type="entry name" value="CRM1_repeat_3"/>
    <property type="match status" value="1"/>
</dbReference>
<keyword evidence="4" id="KW-0653">Protein transport</keyword>
<dbReference type="PANTHER" id="PTHR11223:SF2">
    <property type="entry name" value="EXPORTIN-1"/>
    <property type="match status" value="1"/>
</dbReference>
<protein>
    <recommendedName>
        <fullName evidence="6">Importin N-terminal domain-containing protein</fullName>
    </recommendedName>
</protein>
<dbReference type="InterPro" id="IPR045065">
    <property type="entry name" value="XPO1/5"/>
</dbReference>
<dbReference type="PROSITE" id="PS50166">
    <property type="entry name" value="IMPORTIN_B_NT"/>
    <property type="match status" value="1"/>
</dbReference>
<dbReference type="Proteomes" id="UP001491310">
    <property type="component" value="Unassembled WGS sequence"/>
</dbReference>
<dbReference type="InterPro" id="IPR041235">
    <property type="entry name" value="Exp1_repeat_2"/>
</dbReference>
<dbReference type="InterPro" id="IPR041123">
    <property type="entry name" value="CRM1_repeat"/>
</dbReference>
<evidence type="ECO:0000256" key="4">
    <source>
        <dbReference type="ARBA" id="ARBA00022927"/>
    </source>
</evidence>
<comment type="caution">
    <text evidence="7">The sequence shown here is derived from an EMBL/GenBank/DDBJ whole genome shotgun (WGS) entry which is preliminary data.</text>
</comment>
<comment type="similarity">
    <text evidence="2">Belongs to the exportin family.</text>
</comment>
<evidence type="ECO:0000313" key="7">
    <source>
        <dbReference type="EMBL" id="KAK9918258.1"/>
    </source>
</evidence>
<dbReference type="Pfam" id="PF18784">
    <property type="entry name" value="CRM1_repeat_2"/>
    <property type="match status" value="1"/>
</dbReference>
<keyword evidence="3" id="KW-0813">Transport</keyword>
<dbReference type="Pfam" id="PF08767">
    <property type="entry name" value="CRM1_C"/>
    <property type="match status" value="1"/>
</dbReference>
<evidence type="ECO:0000256" key="1">
    <source>
        <dbReference type="ARBA" id="ARBA00004123"/>
    </source>
</evidence>
<dbReference type="InterPro" id="IPR001494">
    <property type="entry name" value="Importin-beta_N"/>
</dbReference>
<evidence type="ECO:0000256" key="3">
    <source>
        <dbReference type="ARBA" id="ARBA00022448"/>
    </source>
</evidence>
<dbReference type="InterPro" id="IPR014877">
    <property type="entry name" value="XPO1_C_dom"/>
</dbReference>
<name>A0ABR2Z2D0_9CHLO</name>
<sequence length="1096" mass="124206">MASGPAAQLLDYSQPIDVPLLDATVAAFYGAGSNEERTAAEGVLRKIQEHPDAWTRVDRILEASQSQQSKFFALQVLEELIKHRWGAIDDTQREGIKNYLSNLIIKISSDEVTLRREKVFLNKLNILLVQVLKQDWPHKWPTFIPDIVAASKTSEPLCENSMVILKLLSEEIFDFSRGELTQAKTKELKNSLNQEFRLIHELCLFVLNASQKPELIRATLSTLHAFLSWVPLAYIFNSNLVEVLLKLFPQQPFRNVALQCLTEVAGLQVGPEHNTHFEGLFKVWIGQLGSILPAGTNIPAAYERGSDQDQDFVQNLAIFLTTFFKAHIPTLETTDENRAALLMGLDYLLNISFVDDDEVFKICLDFWNYFVPDVYASVTTGMADANAAFAFGGAATAVVGRRHLYGAVLSRLRLLMISRMAKPEEVIVVEDENGNIVRETMKDTDTLARYKTMHETLVYLSHLDHDDTENQMLEKLRLQLNGKEWSWGALNTLCWAIGSISGSMMEEQENRFLVTVIRDLLNLCEITRGKDNKAVIASNIMYVVGQYPRFLRNHWKFLKTVVNKLFEFMHETHPGVQDMACETFLKICHKCKRKFVIMQVGETEPFIAELLGDLTATIQDLETHQIHMFYEAVGLMISADSDAKRREQYLAQLMAPPNLTWREIVAQATAQADILKQVDVMRNVQNILSTNASVASSLGQPFLSQITLIYLDMLNMYRMYSELISVAIASGGPHAARTSAVKLMRAVKKATLRLIETFVDKCEDTQLIATQFVPAMMDPILGDYARNVPDARDAEVLSVFAAIISKLREAMAAEVPRIFEAVFECTLQMITKNFEDYPEHRLQFFNLLRAITNACFPTLFAMSPGQLKLVIDSIVWAFRHTERNVADTGLNLLLELLLMFSRSDYATQFHQTYYLQLVQEIFAVMTDTFHKPGLKMHAKILHHLFTIVNTDVIKAPLWDTAALGPSAFPNNAAFVHQHVSQLLTTSFPNLRPQQVEACVTGMFELKEDSAFKQHLRDFLVQTKSFADKNNADLFAEEAAVQREAERQRLAQIPGMLNPHEVKEEAMEFTRNRLLASSNTALHRLPIRLPDVLVHLR</sequence>
<keyword evidence="5" id="KW-0539">Nucleus</keyword>
<dbReference type="Pfam" id="PF18777">
    <property type="entry name" value="CRM1_repeat"/>
    <property type="match status" value="1"/>
</dbReference>
<dbReference type="Gene3D" id="1.25.10.10">
    <property type="entry name" value="Leucine-rich Repeat Variant"/>
    <property type="match status" value="1"/>
</dbReference>
<dbReference type="SMART" id="SM00913">
    <property type="entry name" value="IBN_N"/>
    <property type="match status" value="1"/>
</dbReference>
<gene>
    <name evidence="7" type="ORF">WJX75_002657</name>
</gene>
<dbReference type="SUPFAM" id="SSF48371">
    <property type="entry name" value="ARM repeat"/>
    <property type="match status" value="1"/>
</dbReference>
<dbReference type="Pfam" id="PF03810">
    <property type="entry name" value="IBN_N"/>
    <property type="match status" value="1"/>
</dbReference>
<comment type="subcellular location">
    <subcellularLocation>
        <location evidence="1">Nucleus</location>
    </subcellularLocation>
</comment>
<dbReference type="InterPro" id="IPR016024">
    <property type="entry name" value="ARM-type_fold"/>
</dbReference>
<evidence type="ECO:0000259" key="6">
    <source>
        <dbReference type="PROSITE" id="PS50166"/>
    </source>
</evidence>
<proteinExistence type="inferred from homology"/>
<organism evidence="7 8">
    <name type="scientific">Coccomyxa subellipsoidea</name>
    <dbReference type="NCBI Taxonomy" id="248742"/>
    <lineage>
        <taxon>Eukaryota</taxon>
        <taxon>Viridiplantae</taxon>
        <taxon>Chlorophyta</taxon>
        <taxon>core chlorophytes</taxon>
        <taxon>Trebouxiophyceae</taxon>
        <taxon>Trebouxiophyceae incertae sedis</taxon>
        <taxon>Coccomyxaceae</taxon>
        <taxon>Coccomyxa</taxon>
    </lineage>
</organism>
<dbReference type="InterPro" id="IPR040485">
    <property type="entry name" value="XPO1_repeat_3"/>
</dbReference>
<accession>A0ABR2Z2D0</accession>
<evidence type="ECO:0000256" key="2">
    <source>
        <dbReference type="ARBA" id="ARBA00009466"/>
    </source>
</evidence>
<keyword evidence="8" id="KW-1185">Reference proteome</keyword>
<reference evidence="7 8" key="1">
    <citation type="journal article" date="2024" name="Nat. Commun.">
        <title>Phylogenomics reveals the evolutionary origins of lichenization in chlorophyte algae.</title>
        <authorList>
            <person name="Puginier C."/>
            <person name="Libourel C."/>
            <person name="Otte J."/>
            <person name="Skaloud P."/>
            <person name="Haon M."/>
            <person name="Grisel S."/>
            <person name="Petersen M."/>
            <person name="Berrin J.G."/>
            <person name="Delaux P.M."/>
            <person name="Dal Grande F."/>
            <person name="Keller J."/>
        </authorList>
    </citation>
    <scope>NUCLEOTIDE SEQUENCE [LARGE SCALE GENOMIC DNA]</scope>
    <source>
        <strain evidence="7 8">SAG 216-7</strain>
    </source>
</reference>